<accession>A0A096GJD6</accession>
<dbReference type="InterPro" id="IPR036086">
    <property type="entry name" value="ParB/Sulfiredoxin_sf"/>
</dbReference>
<gene>
    <name evidence="1" type="ORF">P353_26220</name>
</gene>
<dbReference type="Proteomes" id="UP000029553">
    <property type="component" value="Unassembled WGS sequence"/>
</dbReference>
<dbReference type="EMBL" id="AWOR01000089">
    <property type="protein sequence ID" value="KGH25295.1"/>
    <property type="molecule type" value="Genomic_DNA"/>
</dbReference>
<evidence type="ECO:0000313" key="1">
    <source>
        <dbReference type="EMBL" id="KGH25295.1"/>
    </source>
</evidence>
<comment type="caution">
    <text evidence="1">The sequence shown here is derived from an EMBL/GenBank/DDBJ whole genome shotgun (WGS) entry which is preliminary data.</text>
</comment>
<reference evidence="1 2" key="1">
    <citation type="submission" date="2013-09" db="EMBL/GenBank/DDBJ databases">
        <title>High correlation between genotypes and phenotypes of environmental bacteria Comamonas testosteroni strains.</title>
        <authorList>
            <person name="Liu L."/>
            <person name="Zhu W."/>
            <person name="Xia X."/>
            <person name="Xu B."/>
            <person name="Luo M."/>
            <person name="Wang G."/>
        </authorList>
    </citation>
    <scope>NUCLEOTIDE SEQUENCE [LARGE SCALE GENOMIC DNA]</scope>
    <source>
        <strain evidence="1 2">JL40</strain>
    </source>
</reference>
<evidence type="ECO:0000313" key="2">
    <source>
        <dbReference type="Proteomes" id="UP000029553"/>
    </source>
</evidence>
<dbReference type="Gene3D" id="1.10.8.10">
    <property type="entry name" value="DNA helicase RuvA subunit, C-terminal domain"/>
    <property type="match status" value="1"/>
</dbReference>
<sequence>MSAQQHLEQVSLSDLRPTQMTVGAAEVALKRAEWARLKSKARGKLLLSHWFPAVKGPKGLHYIVDHHHLGQALWQEQVTSVWVMQLADFSAMEMGMFWRLMEFHQWAHPYNYKGERCEFSAIPKQLERLKDDPYRSLAGEVRKAGGYAKEAAPYAEFLWADFFRPLFRKSDLRSSGGQGLPESLVTEAVALARNPKAQFLPGWSGVTSNLHKPI</sequence>
<dbReference type="InterPro" id="IPR016932">
    <property type="entry name" value="UCP029669"/>
</dbReference>
<dbReference type="SUPFAM" id="SSF110849">
    <property type="entry name" value="ParB/Sulfiredoxin"/>
    <property type="match status" value="1"/>
</dbReference>
<dbReference type="Pfam" id="PF08857">
    <property type="entry name" value="ParBc_2"/>
    <property type="match status" value="1"/>
</dbReference>
<protein>
    <submittedName>
        <fullName evidence="1">Chromosome partitioning protein ParB</fullName>
    </submittedName>
</protein>
<dbReference type="AlphaFoldDB" id="A0A096GJD6"/>
<dbReference type="CDD" id="cd16390">
    <property type="entry name" value="ParB_N_Srx_like"/>
    <property type="match status" value="1"/>
</dbReference>
<dbReference type="Gene3D" id="3.90.1530.10">
    <property type="entry name" value="Conserved hypothetical protein from pyrococcus furiosus pfu- 392566-001, ParB domain"/>
    <property type="match status" value="1"/>
</dbReference>
<dbReference type="PIRSF" id="PIRSF029669">
    <property type="entry name" value="UCP029669"/>
    <property type="match status" value="1"/>
</dbReference>
<proteinExistence type="predicted"/>
<name>A0A096GJD6_COMTE</name>
<dbReference type="InterPro" id="IPR014956">
    <property type="entry name" value="ParBc_2"/>
</dbReference>
<dbReference type="RefSeq" id="WP_034375726.1">
    <property type="nucleotide sequence ID" value="NZ_AWOR01000089.1"/>
</dbReference>
<organism evidence="1 2">
    <name type="scientific">Comamonas testosteroni</name>
    <name type="common">Pseudomonas testosteroni</name>
    <dbReference type="NCBI Taxonomy" id="285"/>
    <lineage>
        <taxon>Bacteria</taxon>
        <taxon>Pseudomonadati</taxon>
        <taxon>Pseudomonadota</taxon>
        <taxon>Betaproteobacteria</taxon>
        <taxon>Burkholderiales</taxon>
        <taxon>Comamonadaceae</taxon>
        <taxon>Comamonas</taxon>
    </lineage>
</organism>